<comment type="cofactor">
    <cofactor evidence="4">
        <name>Zn(2+)</name>
        <dbReference type="ChEBI" id="CHEBI:29105"/>
    </cofactor>
</comment>
<dbReference type="Proteomes" id="UP000318313">
    <property type="component" value="Chromosome"/>
</dbReference>
<dbReference type="SMART" id="SM00829">
    <property type="entry name" value="PKS_ER"/>
    <property type="match status" value="1"/>
</dbReference>
<dbReference type="GO" id="GO:0003939">
    <property type="term" value="F:L-iditol 2-dehydrogenase (NAD+) activity"/>
    <property type="evidence" value="ECO:0007669"/>
    <property type="project" value="UniProtKB-EC"/>
</dbReference>
<name>A0A518IFV7_9PLAN</name>
<dbReference type="InterPro" id="IPR020843">
    <property type="entry name" value="ER"/>
</dbReference>
<dbReference type="InterPro" id="IPR050129">
    <property type="entry name" value="Zn_alcohol_dh"/>
</dbReference>
<gene>
    <name evidence="6" type="primary">gutB</name>
    <name evidence="6" type="ORF">Enr17x_40240</name>
</gene>
<keyword evidence="1 4" id="KW-0479">Metal-binding</keyword>
<evidence type="ECO:0000313" key="6">
    <source>
        <dbReference type="EMBL" id="QDV51965.1"/>
    </source>
</evidence>
<dbReference type="InterPro" id="IPR036291">
    <property type="entry name" value="NAD(P)-bd_dom_sf"/>
</dbReference>
<dbReference type="EMBL" id="CP037452">
    <property type="protein sequence ID" value="QDV51965.1"/>
    <property type="molecule type" value="Genomic_DNA"/>
</dbReference>
<dbReference type="PANTHER" id="PTHR43401">
    <property type="entry name" value="L-THREONINE 3-DEHYDROGENASE"/>
    <property type="match status" value="1"/>
</dbReference>
<evidence type="ECO:0000259" key="5">
    <source>
        <dbReference type="SMART" id="SM00829"/>
    </source>
</evidence>
<evidence type="ECO:0000256" key="3">
    <source>
        <dbReference type="ARBA" id="ARBA00023002"/>
    </source>
</evidence>
<evidence type="ECO:0000313" key="7">
    <source>
        <dbReference type="Proteomes" id="UP000318313"/>
    </source>
</evidence>
<feature type="domain" description="Enoyl reductase (ER)" evidence="5">
    <location>
        <begin position="7"/>
        <end position="341"/>
    </location>
</feature>
<dbReference type="SUPFAM" id="SSF51735">
    <property type="entry name" value="NAD(P)-binding Rossmann-fold domains"/>
    <property type="match status" value="1"/>
</dbReference>
<dbReference type="EC" id="1.1.1.14" evidence="6"/>
<protein>
    <submittedName>
        <fullName evidence="6">Sorbitol dehydrogenase</fullName>
        <ecNumber evidence="6">1.1.1.14</ecNumber>
    </submittedName>
</protein>
<dbReference type="RefSeq" id="WP_145311347.1">
    <property type="nucleotide sequence ID" value="NZ_CP037452.1"/>
</dbReference>
<dbReference type="GO" id="GO:0008270">
    <property type="term" value="F:zinc ion binding"/>
    <property type="evidence" value="ECO:0007669"/>
    <property type="project" value="InterPro"/>
</dbReference>
<dbReference type="OrthoDB" id="239596at2"/>
<dbReference type="InterPro" id="IPR002328">
    <property type="entry name" value="ADH_Zn_CS"/>
</dbReference>
<evidence type="ECO:0000256" key="4">
    <source>
        <dbReference type="RuleBase" id="RU361277"/>
    </source>
</evidence>
<dbReference type="CDD" id="cd08236">
    <property type="entry name" value="sugar_DH"/>
    <property type="match status" value="1"/>
</dbReference>
<dbReference type="Gene3D" id="3.40.50.720">
    <property type="entry name" value="NAD(P)-binding Rossmann-like Domain"/>
    <property type="match status" value="1"/>
</dbReference>
<dbReference type="InterPro" id="IPR013149">
    <property type="entry name" value="ADH-like_C"/>
</dbReference>
<dbReference type="Gene3D" id="3.90.180.10">
    <property type="entry name" value="Medium-chain alcohol dehydrogenases, catalytic domain"/>
    <property type="match status" value="1"/>
</dbReference>
<dbReference type="Pfam" id="PF08240">
    <property type="entry name" value="ADH_N"/>
    <property type="match status" value="1"/>
</dbReference>
<dbReference type="InterPro" id="IPR011032">
    <property type="entry name" value="GroES-like_sf"/>
</dbReference>
<keyword evidence="2 4" id="KW-0862">Zinc</keyword>
<dbReference type="AlphaFoldDB" id="A0A518IFV7"/>
<dbReference type="KEGG" id="gfm:Enr17x_40240"/>
<proteinExistence type="inferred from homology"/>
<dbReference type="Pfam" id="PF00107">
    <property type="entry name" value="ADH_zinc_N"/>
    <property type="match status" value="1"/>
</dbReference>
<sequence length="346" mass="36596">MKAMVLTEYQQLEVTDFEQPEIGPTDILVQVRACGICGSDIHGYDGSTGRRIPPLVMGHEAAGVVAAVGDKVSGFQPGDHVTFDSTVSCGECFFCRRGEINLCDNRKVLGVSCDEYRRHGAFAEFVAVPQHICYSLPKDLPFEHAAMIEAVSVAVHAANRTPVSLGDTAVIVGSGMIGLLAIQAIRLAGCSQVIAVDLDPGRLELAQQLGADVGLKADEVDVPAEVKKRTNGHGADVVLEVVGTTVTVRTAVECARKGGAVTLVGNLSPTIEMPLQSVVTRELSVFGTCASSGEYPACIDLLQKQAIRVEPLITAKASLQEGPAWFARLYAGEPGAMKVIIDPTIE</sequence>
<evidence type="ECO:0000256" key="1">
    <source>
        <dbReference type="ARBA" id="ARBA00022723"/>
    </source>
</evidence>
<organism evidence="6 7">
    <name type="scientific">Gimesia fumaroli</name>
    <dbReference type="NCBI Taxonomy" id="2527976"/>
    <lineage>
        <taxon>Bacteria</taxon>
        <taxon>Pseudomonadati</taxon>
        <taxon>Planctomycetota</taxon>
        <taxon>Planctomycetia</taxon>
        <taxon>Planctomycetales</taxon>
        <taxon>Planctomycetaceae</taxon>
        <taxon>Gimesia</taxon>
    </lineage>
</organism>
<accession>A0A518IFV7</accession>
<dbReference type="PROSITE" id="PS00059">
    <property type="entry name" value="ADH_ZINC"/>
    <property type="match status" value="1"/>
</dbReference>
<evidence type="ECO:0000256" key="2">
    <source>
        <dbReference type="ARBA" id="ARBA00022833"/>
    </source>
</evidence>
<comment type="similarity">
    <text evidence="4">Belongs to the zinc-containing alcohol dehydrogenase family.</text>
</comment>
<keyword evidence="3 6" id="KW-0560">Oxidoreductase</keyword>
<keyword evidence="7" id="KW-1185">Reference proteome</keyword>
<dbReference type="SUPFAM" id="SSF50129">
    <property type="entry name" value="GroES-like"/>
    <property type="match status" value="1"/>
</dbReference>
<dbReference type="InterPro" id="IPR013154">
    <property type="entry name" value="ADH-like_N"/>
</dbReference>
<dbReference type="PANTHER" id="PTHR43401:SF2">
    <property type="entry name" value="L-THREONINE 3-DEHYDROGENASE"/>
    <property type="match status" value="1"/>
</dbReference>
<reference evidence="6 7" key="1">
    <citation type="submission" date="2019-03" db="EMBL/GenBank/DDBJ databases">
        <title>Deep-cultivation of Planctomycetes and their phenomic and genomic characterization uncovers novel biology.</title>
        <authorList>
            <person name="Wiegand S."/>
            <person name="Jogler M."/>
            <person name="Boedeker C."/>
            <person name="Pinto D."/>
            <person name="Vollmers J."/>
            <person name="Rivas-Marin E."/>
            <person name="Kohn T."/>
            <person name="Peeters S.H."/>
            <person name="Heuer A."/>
            <person name="Rast P."/>
            <person name="Oberbeckmann S."/>
            <person name="Bunk B."/>
            <person name="Jeske O."/>
            <person name="Meyerdierks A."/>
            <person name="Storesund J.E."/>
            <person name="Kallscheuer N."/>
            <person name="Luecker S."/>
            <person name="Lage O.M."/>
            <person name="Pohl T."/>
            <person name="Merkel B.J."/>
            <person name="Hornburger P."/>
            <person name="Mueller R.-W."/>
            <person name="Bruemmer F."/>
            <person name="Labrenz M."/>
            <person name="Spormann A.M."/>
            <person name="Op den Camp H."/>
            <person name="Overmann J."/>
            <person name="Amann R."/>
            <person name="Jetten M.S.M."/>
            <person name="Mascher T."/>
            <person name="Medema M.H."/>
            <person name="Devos D.P."/>
            <person name="Kaster A.-K."/>
            <person name="Ovreas L."/>
            <person name="Rohde M."/>
            <person name="Galperin M.Y."/>
            <person name="Jogler C."/>
        </authorList>
    </citation>
    <scope>NUCLEOTIDE SEQUENCE [LARGE SCALE GENOMIC DNA]</scope>
    <source>
        <strain evidence="6 7">Enr17</strain>
    </source>
</reference>